<dbReference type="Proteomes" id="UP000183975">
    <property type="component" value="Unassembled WGS sequence"/>
</dbReference>
<comment type="subcellular location">
    <subcellularLocation>
        <location evidence="1">Cell membrane</location>
        <topology evidence="1">Multi-pass membrane protein</topology>
    </subcellularLocation>
</comment>
<keyword evidence="5 6" id="KW-0472">Membrane</keyword>
<dbReference type="GO" id="GO:0005886">
    <property type="term" value="C:plasma membrane"/>
    <property type="evidence" value="ECO:0007669"/>
    <property type="project" value="UniProtKB-SubCell"/>
</dbReference>
<accession>A0A1M6NHQ4</accession>
<feature type="transmembrane region" description="Helical" evidence="6">
    <location>
        <begin position="98"/>
        <end position="120"/>
    </location>
</feature>
<feature type="transmembrane region" description="Helical" evidence="6">
    <location>
        <begin position="172"/>
        <end position="192"/>
    </location>
</feature>
<evidence type="ECO:0000256" key="3">
    <source>
        <dbReference type="ARBA" id="ARBA00022692"/>
    </source>
</evidence>
<dbReference type="PANTHER" id="PTHR43823:SF3">
    <property type="entry name" value="MULTIDRUG EXPORT PROTEIN MEPA"/>
    <property type="match status" value="1"/>
</dbReference>
<dbReference type="InterPro" id="IPR051327">
    <property type="entry name" value="MATE_MepA_subfamily"/>
</dbReference>
<dbReference type="EMBL" id="FRAH01000010">
    <property type="protein sequence ID" value="SHJ95245.1"/>
    <property type="molecule type" value="Genomic_DNA"/>
</dbReference>
<dbReference type="AlphaFoldDB" id="A0A1M6NHQ4"/>
<proteinExistence type="predicted"/>
<gene>
    <name evidence="7" type="ORF">SAMN02745138_00868</name>
</gene>
<dbReference type="Pfam" id="PF01554">
    <property type="entry name" value="MatE"/>
    <property type="match status" value="1"/>
</dbReference>
<evidence type="ECO:0000256" key="6">
    <source>
        <dbReference type="SAM" id="Phobius"/>
    </source>
</evidence>
<dbReference type="RefSeq" id="WP_242949199.1">
    <property type="nucleotide sequence ID" value="NZ_FRAH01000010.1"/>
</dbReference>
<feature type="transmembrane region" description="Helical" evidence="6">
    <location>
        <begin position="59"/>
        <end position="86"/>
    </location>
</feature>
<keyword evidence="2" id="KW-1003">Cell membrane</keyword>
<keyword evidence="3 6" id="KW-0812">Transmembrane</keyword>
<name>A0A1M6NHQ4_9FIRM</name>
<evidence type="ECO:0000256" key="2">
    <source>
        <dbReference type="ARBA" id="ARBA00022475"/>
    </source>
</evidence>
<protein>
    <submittedName>
        <fullName evidence="7">Putative efflux protein, MATE family</fullName>
    </submittedName>
</protein>
<keyword evidence="8" id="KW-1185">Reference proteome</keyword>
<reference evidence="7 8" key="1">
    <citation type="submission" date="2016-11" db="EMBL/GenBank/DDBJ databases">
        <authorList>
            <person name="Jaros S."/>
            <person name="Januszkiewicz K."/>
            <person name="Wedrychowicz H."/>
        </authorList>
    </citation>
    <scope>NUCLEOTIDE SEQUENCE [LARGE SCALE GENOMIC DNA]</scope>
    <source>
        <strain evidence="7 8">DSM 14214</strain>
    </source>
</reference>
<evidence type="ECO:0000313" key="7">
    <source>
        <dbReference type="EMBL" id="SHJ95245.1"/>
    </source>
</evidence>
<feature type="transmembrane region" description="Helical" evidence="6">
    <location>
        <begin position="198"/>
        <end position="218"/>
    </location>
</feature>
<evidence type="ECO:0000256" key="5">
    <source>
        <dbReference type="ARBA" id="ARBA00023136"/>
    </source>
</evidence>
<evidence type="ECO:0000313" key="8">
    <source>
        <dbReference type="Proteomes" id="UP000183975"/>
    </source>
</evidence>
<feature type="transmembrane region" description="Helical" evidence="6">
    <location>
        <begin position="20"/>
        <end position="39"/>
    </location>
</feature>
<dbReference type="GO" id="GO:0042910">
    <property type="term" value="F:xenobiotic transmembrane transporter activity"/>
    <property type="evidence" value="ECO:0007669"/>
    <property type="project" value="InterPro"/>
</dbReference>
<feature type="transmembrane region" description="Helical" evidence="6">
    <location>
        <begin position="140"/>
        <end position="160"/>
    </location>
</feature>
<evidence type="ECO:0000256" key="1">
    <source>
        <dbReference type="ARBA" id="ARBA00004651"/>
    </source>
</evidence>
<organism evidence="7 8">
    <name type="scientific">Anaerotignum lactatifermentans DSM 14214</name>
    <dbReference type="NCBI Taxonomy" id="1121323"/>
    <lineage>
        <taxon>Bacteria</taxon>
        <taxon>Bacillati</taxon>
        <taxon>Bacillota</taxon>
        <taxon>Clostridia</taxon>
        <taxon>Lachnospirales</taxon>
        <taxon>Anaerotignaceae</taxon>
        <taxon>Anaerotignum</taxon>
    </lineage>
</organism>
<dbReference type="PANTHER" id="PTHR43823">
    <property type="entry name" value="SPORULATION PROTEIN YKVU"/>
    <property type="match status" value="1"/>
</dbReference>
<sequence>MQNQKVLQNPLAVDSVWKLLGKYAIPCVISLLVNSLYNMVDQIFIGQGVGYLGNGATNIIYPLTVIVLSIALMLGDGGASFLSLRLGEGKKEEGAKGIGSVITFSVVVGIIIAVLMAVFLEDLVYLFGCTETLYPYAMDYGRIIIIGLPFVLVGTVFTAIERADGSPQYSMVSLLVGAVTNTILDPIFIFVFQWGVKGAALATIIGQIFTFLMGLNYIRRFRSIHLKKSDYKIHFHSCKKSNGIGYFQFYYTNVYCHCDGCHQ</sequence>
<keyword evidence="4 6" id="KW-1133">Transmembrane helix</keyword>
<dbReference type="InterPro" id="IPR002528">
    <property type="entry name" value="MATE_fam"/>
</dbReference>
<dbReference type="GO" id="GO:0015297">
    <property type="term" value="F:antiporter activity"/>
    <property type="evidence" value="ECO:0007669"/>
    <property type="project" value="InterPro"/>
</dbReference>
<evidence type="ECO:0000256" key="4">
    <source>
        <dbReference type="ARBA" id="ARBA00022989"/>
    </source>
</evidence>